<accession>A0A7V2AZ46</accession>
<organism evidence="1">
    <name type="scientific">Rhodothermus marinus</name>
    <name type="common">Rhodothermus obamensis</name>
    <dbReference type="NCBI Taxonomy" id="29549"/>
    <lineage>
        <taxon>Bacteria</taxon>
        <taxon>Pseudomonadati</taxon>
        <taxon>Rhodothermota</taxon>
        <taxon>Rhodothermia</taxon>
        <taxon>Rhodothermales</taxon>
        <taxon>Rhodothermaceae</taxon>
        <taxon>Rhodothermus</taxon>
    </lineage>
</organism>
<sequence>MELSPAWAQQAPWWTAVWQPLLHHQGLEVTYIFYPEADGVHNGVVLRVHNQRQKPIAYRFEVVFRAADGSEHVEAVSDTLAPGAMRTGDLSGLFWIPFRDGRSLAELGLRKVRVEEVHF</sequence>
<dbReference type="EMBL" id="DSGB01000003">
    <property type="protein sequence ID" value="HER95323.1"/>
    <property type="molecule type" value="Genomic_DNA"/>
</dbReference>
<evidence type="ECO:0000313" key="1">
    <source>
        <dbReference type="EMBL" id="HER95323.1"/>
    </source>
</evidence>
<protein>
    <submittedName>
        <fullName evidence="1">Uncharacterized protein</fullName>
    </submittedName>
</protein>
<proteinExistence type="predicted"/>
<dbReference type="AlphaFoldDB" id="A0A7V2AZ46"/>
<name>A0A7V2AZ46_RHOMR</name>
<comment type="caution">
    <text evidence="1">The sequence shown here is derived from an EMBL/GenBank/DDBJ whole genome shotgun (WGS) entry which is preliminary data.</text>
</comment>
<reference evidence="1" key="1">
    <citation type="journal article" date="2020" name="mSystems">
        <title>Genome- and Community-Level Interaction Insights into Carbon Utilization and Element Cycling Functions of Hydrothermarchaeota in Hydrothermal Sediment.</title>
        <authorList>
            <person name="Zhou Z."/>
            <person name="Liu Y."/>
            <person name="Xu W."/>
            <person name="Pan J."/>
            <person name="Luo Z.H."/>
            <person name="Li M."/>
        </authorList>
    </citation>
    <scope>NUCLEOTIDE SEQUENCE [LARGE SCALE GENOMIC DNA]</scope>
    <source>
        <strain evidence="1">SpSt-143</strain>
    </source>
</reference>
<gene>
    <name evidence="1" type="ORF">ENO59_02215</name>
</gene>